<sequence length="233" mass="24068">MTTNQVVETSLGYFITPLAGVLAAVMVCNETATRLQWTAVLIGGAAICVLTIESGDVPVLALLLATGFSLYGLLRKHVPLTAEEGLTLETIVLAVPAAGVLVWLGVSGQATFGTGTGHSLLLAASGLAIALPVLLVGYSAPRVRPLTGELLSYLTPVLMLALGVLVLAERPAPGAWACFALVALALGVYTADAVLATRPETAERVANVPGQWWAVLRSRAKPAPQQVTVGSEH</sequence>
<proteinExistence type="predicted"/>
<feature type="transmembrane region" description="Helical" evidence="1">
    <location>
        <begin position="35"/>
        <end position="52"/>
    </location>
</feature>
<gene>
    <name evidence="2" type="ORF">JOF53_004955</name>
</gene>
<evidence type="ECO:0000256" key="1">
    <source>
        <dbReference type="SAM" id="Phobius"/>
    </source>
</evidence>
<dbReference type="SUPFAM" id="SSF103481">
    <property type="entry name" value="Multidrug resistance efflux transporter EmrE"/>
    <property type="match status" value="1"/>
</dbReference>
<reference evidence="2 3" key="1">
    <citation type="submission" date="2021-03" db="EMBL/GenBank/DDBJ databases">
        <title>Sequencing the genomes of 1000 actinobacteria strains.</title>
        <authorList>
            <person name="Klenk H.-P."/>
        </authorList>
    </citation>
    <scope>NUCLEOTIDE SEQUENCE [LARGE SCALE GENOMIC DNA]</scope>
    <source>
        <strain evidence="2 3">DSM 44580</strain>
    </source>
</reference>
<feature type="transmembrane region" description="Helical" evidence="1">
    <location>
        <begin position="12"/>
        <end position="28"/>
    </location>
</feature>
<feature type="transmembrane region" description="Helical" evidence="1">
    <location>
        <begin position="86"/>
        <end position="106"/>
    </location>
</feature>
<feature type="transmembrane region" description="Helical" evidence="1">
    <location>
        <begin position="174"/>
        <end position="195"/>
    </location>
</feature>
<dbReference type="InterPro" id="IPR037185">
    <property type="entry name" value="EmrE-like"/>
</dbReference>
<keyword evidence="1" id="KW-0812">Transmembrane</keyword>
<comment type="caution">
    <text evidence="2">The sequence shown here is derived from an EMBL/GenBank/DDBJ whole genome shotgun (WGS) entry which is preliminary data.</text>
</comment>
<feature type="transmembrane region" description="Helical" evidence="1">
    <location>
        <begin position="118"/>
        <end position="138"/>
    </location>
</feature>
<dbReference type="EMBL" id="JAGIOO010000001">
    <property type="protein sequence ID" value="MBP2476083.1"/>
    <property type="molecule type" value="Genomic_DNA"/>
</dbReference>
<evidence type="ECO:0000313" key="2">
    <source>
        <dbReference type="EMBL" id="MBP2476083.1"/>
    </source>
</evidence>
<keyword evidence="1" id="KW-1133">Transmembrane helix</keyword>
<dbReference type="Proteomes" id="UP001519363">
    <property type="component" value="Unassembled WGS sequence"/>
</dbReference>
<accession>A0ABS5AHN4</accession>
<keyword evidence="1" id="KW-0472">Membrane</keyword>
<dbReference type="RefSeq" id="WP_209707270.1">
    <property type="nucleotide sequence ID" value="NZ_JAGIOO010000001.1"/>
</dbReference>
<evidence type="ECO:0000313" key="3">
    <source>
        <dbReference type="Proteomes" id="UP001519363"/>
    </source>
</evidence>
<feature type="transmembrane region" description="Helical" evidence="1">
    <location>
        <begin position="150"/>
        <end position="168"/>
    </location>
</feature>
<name>A0ABS5AHN4_9PSEU</name>
<feature type="transmembrane region" description="Helical" evidence="1">
    <location>
        <begin position="58"/>
        <end position="74"/>
    </location>
</feature>
<protein>
    <submittedName>
        <fullName evidence="2">RarD protein</fullName>
    </submittedName>
</protein>
<organism evidence="2 3">
    <name type="scientific">Crossiella equi</name>
    <dbReference type="NCBI Taxonomy" id="130796"/>
    <lineage>
        <taxon>Bacteria</taxon>
        <taxon>Bacillati</taxon>
        <taxon>Actinomycetota</taxon>
        <taxon>Actinomycetes</taxon>
        <taxon>Pseudonocardiales</taxon>
        <taxon>Pseudonocardiaceae</taxon>
        <taxon>Crossiella</taxon>
    </lineage>
</organism>
<keyword evidence="3" id="KW-1185">Reference proteome</keyword>